<comment type="subcellular location">
    <subcellularLocation>
        <location evidence="1">Membrane</location>
        <topology evidence="1">Multi-pass membrane protein</topology>
    </subcellularLocation>
</comment>
<dbReference type="EMBL" id="JBBPBN010000003">
    <property type="protein sequence ID" value="KAK9043559.1"/>
    <property type="molecule type" value="Genomic_DNA"/>
</dbReference>
<feature type="transmembrane region" description="Helical" evidence="6">
    <location>
        <begin position="110"/>
        <end position="132"/>
    </location>
</feature>
<evidence type="ECO:0000256" key="2">
    <source>
        <dbReference type="ARBA" id="ARBA00010125"/>
    </source>
</evidence>
<keyword evidence="4 6" id="KW-1133">Transmembrane helix</keyword>
<evidence type="ECO:0000313" key="8">
    <source>
        <dbReference type="EMBL" id="KAK9043559.1"/>
    </source>
</evidence>
<reference evidence="8 9" key="1">
    <citation type="journal article" date="2024" name="G3 (Bethesda)">
        <title>Genome assembly of Hibiscus sabdariffa L. provides insights into metabolisms of medicinal natural products.</title>
        <authorList>
            <person name="Kim T."/>
        </authorList>
    </citation>
    <scope>NUCLEOTIDE SEQUENCE [LARGE SCALE GENOMIC DNA]</scope>
    <source>
        <strain evidence="8">TK-2024</strain>
        <tissue evidence="8">Old leaves</tissue>
    </source>
</reference>
<comment type="caution">
    <text evidence="8">The sequence shown here is derived from an EMBL/GenBank/DDBJ whole genome shotgun (WGS) entry which is preliminary data.</text>
</comment>
<sequence>MIAYYTCIWLVSLLNFAWCSLQAWKCTPGKEVAWNILSLSTSSGMLFLEISLVAFLLKGNYASGLETLTRTFVVSGLIVGLDLLLKVIYLFKFGVPLFIDNSKHPHQVKWGLWVVHRLVLTSIYGLLLFMYKSKWRERLPARPAFYKYVAIMFILNAVALFACGLIGNGAGFGFW</sequence>
<organism evidence="8 9">
    <name type="scientific">Hibiscus sabdariffa</name>
    <name type="common">roselle</name>
    <dbReference type="NCBI Taxonomy" id="183260"/>
    <lineage>
        <taxon>Eukaryota</taxon>
        <taxon>Viridiplantae</taxon>
        <taxon>Streptophyta</taxon>
        <taxon>Embryophyta</taxon>
        <taxon>Tracheophyta</taxon>
        <taxon>Spermatophyta</taxon>
        <taxon>Magnoliopsida</taxon>
        <taxon>eudicotyledons</taxon>
        <taxon>Gunneridae</taxon>
        <taxon>Pentapetalae</taxon>
        <taxon>rosids</taxon>
        <taxon>malvids</taxon>
        <taxon>Malvales</taxon>
        <taxon>Malvaceae</taxon>
        <taxon>Malvoideae</taxon>
        <taxon>Hibiscus</taxon>
    </lineage>
</organism>
<dbReference type="PANTHER" id="PTHR15876:SF8">
    <property type="entry name" value="TRANSMEMBRANE PROTEIN ADIPOCYTE-ASSOCIATED 1"/>
    <property type="match status" value="1"/>
</dbReference>
<gene>
    <name evidence="8" type="ORF">V6N11_071895</name>
</gene>
<dbReference type="Pfam" id="PF10160">
    <property type="entry name" value="Tmemb_40"/>
    <property type="match status" value="1"/>
</dbReference>
<evidence type="ECO:0000256" key="1">
    <source>
        <dbReference type="ARBA" id="ARBA00004141"/>
    </source>
</evidence>
<dbReference type="InterPro" id="IPR018781">
    <property type="entry name" value="TPRA1/CAND2/CAND8"/>
</dbReference>
<accession>A0ABR2U1Q1</accession>
<keyword evidence="7" id="KW-0732">Signal</keyword>
<dbReference type="Proteomes" id="UP001396334">
    <property type="component" value="Unassembled WGS sequence"/>
</dbReference>
<evidence type="ECO:0000256" key="3">
    <source>
        <dbReference type="ARBA" id="ARBA00022692"/>
    </source>
</evidence>
<evidence type="ECO:0000256" key="4">
    <source>
        <dbReference type="ARBA" id="ARBA00022989"/>
    </source>
</evidence>
<keyword evidence="3 6" id="KW-0812">Transmembrane</keyword>
<keyword evidence="5 6" id="KW-0472">Membrane</keyword>
<feature type="signal peptide" evidence="7">
    <location>
        <begin position="1"/>
        <end position="19"/>
    </location>
</feature>
<feature type="transmembrane region" description="Helical" evidence="6">
    <location>
        <begin position="33"/>
        <end position="57"/>
    </location>
</feature>
<evidence type="ECO:0000256" key="6">
    <source>
        <dbReference type="SAM" id="Phobius"/>
    </source>
</evidence>
<name>A0ABR2U1Q1_9ROSI</name>
<evidence type="ECO:0000313" key="9">
    <source>
        <dbReference type="Proteomes" id="UP001396334"/>
    </source>
</evidence>
<feature type="transmembrane region" description="Helical" evidence="6">
    <location>
        <begin position="69"/>
        <end position="90"/>
    </location>
</feature>
<evidence type="ECO:0000256" key="5">
    <source>
        <dbReference type="ARBA" id="ARBA00023136"/>
    </source>
</evidence>
<protein>
    <submittedName>
        <fullName evidence="8">Uncharacterized protein</fullName>
    </submittedName>
</protein>
<comment type="similarity">
    <text evidence="2">Belongs to the UPF0359 family.</text>
</comment>
<feature type="transmembrane region" description="Helical" evidence="6">
    <location>
        <begin position="144"/>
        <end position="167"/>
    </location>
</feature>
<proteinExistence type="inferred from homology"/>
<keyword evidence="9" id="KW-1185">Reference proteome</keyword>
<dbReference type="PANTHER" id="PTHR15876">
    <property type="entry name" value="TRANSMEMBRANE PROTEIN ADIPOCYTE-ASSOCIATED 1"/>
    <property type="match status" value="1"/>
</dbReference>
<evidence type="ECO:0000256" key="7">
    <source>
        <dbReference type="SAM" id="SignalP"/>
    </source>
</evidence>
<feature type="chain" id="PRO_5046734346" evidence="7">
    <location>
        <begin position="20"/>
        <end position="175"/>
    </location>
</feature>